<gene>
    <name evidence="5" type="ORF">NQ317_001533</name>
</gene>
<dbReference type="SUPFAM" id="SSF47072">
    <property type="entry name" value="Cysteine alpha-hairpin motif"/>
    <property type="match status" value="1"/>
</dbReference>
<keyword evidence="4" id="KW-1015">Disulfide bond</keyword>
<evidence type="ECO:0000256" key="2">
    <source>
        <dbReference type="ARBA" id="ARBA00009858"/>
    </source>
</evidence>
<dbReference type="InterPro" id="IPR027179">
    <property type="entry name" value="CMC4"/>
</dbReference>
<comment type="subcellular location">
    <subcellularLocation>
        <location evidence="1">Mitochondrion</location>
    </subcellularLocation>
</comment>
<dbReference type="Pfam" id="PF08991">
    <property type="entry name" value="CMC4"/>
    <property type="match status" value="1"/>
</dbReference>
<comment type="caution">
    <text evidence="5">The sequence shown here is derived from an EMBL/GenBank/DDBJ whole genome shotgun (WGS) entry which is preliminary data.</text>
</comment>
<organism evidence="5 6">
    <name type="scientific">Molorchus minor</name>
    <dbReference type="NCBI Taxonomy" id="1323400"/>
    <lineage>
        <taxon>Eukaryota</taxon>
        <taxon>Metazoa</taxon>
        <taxon>Ecdysozoa</taxon>
        <taxon>Arthropoda</taxon>
        <taxon>Hexapoda</taxon>
        <taxon>Insecta</taxon>
        <taxon>Pterygota</taxon>
        <taxon>Neoptera</taxon>
        <taxon>Endopterygota</taxon>
        <taxon>Coleoptera</taxon>
        <taxon>Polyphaga</taxon>
        <taxon>Cucujiformia</taxon>
        <taxon>Chrysomeloidea</taxon>
        <taxon>Cerambycidae</taxon>
        <taxon>Lamiinae</taxon>
        <taxon>Monochamini</taxon>
        <taxon>Molorchus</taxon>
    </lineage>
</organism>
<evidence type="ECO:0000256" key="4">
    <source>
        <dbReference type="ARBA" id="ARBA00023157"/>
    </source>
</evidence>
<evidence type="ECO:0008006" key="7">
    <source>
        <dbReference type="Google" id="ProtNLM"/>
    </source>
</evidence>
<accession>A0ABQ9J8S0</accession>
<dbReference type="Gene3D" id="1.10.287.1130">
    <property type="entry name" value="CytochromE C oxidase copper chaperone"/>
    <property type="match status" value="1"/>
</dbReference>
<comment type="similarity">
    <text evidence="2">Belongs to the CMC4 family.</text>
</comment>
<dbReference type="Proteomes" id="UP001162164">
    <property type="component" value="Unassembled WGS sequence"/>
</dbReference>
<keyword evidence="3" id="KW-0496">Mitochondrion</keyword>
<dbReference type="PANTHER" id="PTHR15590">
    <property type="entry name" value="CX9C MOTIF-CONTAINING PROTEIN 4"/>
    <property type="match status" value="1"/>
</dbReference>
<name>A0ABQ9J8S0_9CUCU</name>
<keyword evidence="6" id="KW-1185">Reference proteome</keyword>
<evidence type="ECO:0000313" key="5">
    <source>
        <dbReference type="EMBL" id="KAJ8974381.1"/>
    </source>
</evidence>
<dbReference type="PROSITE" id="PS51808">
    <property type="entry name" value="CHCH"/>
    <property type="match status" value="1"/>
</dbReference>
<dbReference type="EMBL" id="JAPWTJ010001006">
    <property type="protein sequence ID" value="KAJ8974381.1"/>
    <property type="molecule type" value="Genomic_DNA"/>
</dbReference>
<evidence type="ECO:0000313" key="6">
    <source>
        <dbReference type="Proteomes" id="UP001162164"/>
    </source>
</evidence>
<reference evidence="5" key="1">
    <citation type="journal article" date="2023" name="Insect Mol. Biol.">
        <title>Genome sequencing provides insights into the evolution of gene families encoding plant cell wall-degrading enzymes in longhorned beetles.</title>
        <authorList>
            <person name="Shin N.R."/>
            <person name="Okamura Y."/>
            <person name="Kirsch R."/>
            <person name="Pauchet Y."/>
        </authorList>
    </citation>
    <scope>NUCLEOTIDE SEQUENCE</scope>
    <source>
        <strain evidence="5">MMC_N1</strain>
    </source>
</reference>
<sequence length="61" mass="7146">MPVKDPCKVFACKIQDCLKENKFQEPSCQRILEQMRDCCRKWKDKSLVCEGIDISDKPDPK</sequence>
<evidence type="ECO:0000256" key="1">
    <source>
        <dbReference type="ARBA" id="ARBA00004173"/>
    </source>
</evidence>
<evidence type="ECO:0000256" key="3">
    <source>
        <dbReference type="ARBA" id="ARBA00023128"/>
    </source>
</evidence>
<proteinExistence type="inferred from homology"/>
<dbReference type="PANTHER" id="PTHR15590:SF0">
    <property type="entry name" value="CX9C MOTIF-CONTAINING PROTEIN 4"/>
    <property type="match status" value="1"/>
</dbReference>
<protein>
    <recommendedName>
        <fullName evidence="7">Cx9C motif-containing protein 4</fullName>
    </recommendedName>
</protein>
<dbReference type="InterPro" id="IPR009069">
    <property type="entry name" value="Cys_alpha_HP_mot_SF"/>
</dbReference>